<sequence>MKANIVNVKEENDYLRGGILGFEGWEKTAEHKTDANKVRGSELEARRLRGLFIHQVKCESFLLSETAHAIHSHRSMNLPSSLKARVQGSSHA</sequence>
<accession>A0A4Z2JFX9</accession>
<dbReference type="Proteomes" id="UP000314294">
    <property type="component" value="Unassembled WGS sequence"/>
</dbReference>
<organism evidence="1 2">
    <name type="scientific">Liparis tanakae</name>
    <name type="common">Tanaka's snailfish</name>
    <dbReference type="NCBI Taxonomy" id="230148"/>
    <lineage>
        <taxon>Eukaryota</taxon>
        <taxon>Metazoa</taxon>
        <taxon>Chordata</taxon>
        <taxon>Craniata</taxon>
        <taxon>Vertebrata</taxon>
        <taxon>Euteleostomi</taxon>
        <taxon>Actinopterygii</taxon>
        <taxon>Neopterygii</taxon>
        <taxon>Teleostei</taxon>
        <taxon>Neoteleostei</taxon>
        <taxon>Acanthomorphata</taxon>
        <taxon>Eupercaria</taxon>
        <taxon>Perciformes</taxon>
        <taxon>Cottioidei</taxon>
        <taxon>Cottales</taxon>
        <taxon>Liparidae</taxon>
        <taxon>Liparis</taxon>
    </lineage>
</organism>
<gene>
    <name evidence="1" type="ORF">EYF80_000368</name>
</gene>
<keyword evidence="2" id="KW-1185">Reference proteome</keyword>
<reference evidence="1 2" key="1">
    <citation type="submission" date="2019-03" db="EMBL/GenBank/DDBJ databases">
        <title>First draft genome of Liparis tanakae, snailfish: a comprehensive survey of snailfish specific genes.</title>
        <authorList>
            <person name="Kim W."/>
            <person name="Song I."/>
            <person name="Jeong J.-H."/>
            <person name="Kim D."/>
            <person name="Kim S."/>
            <person name="Ryu S."/>
            <person name="Song J.Y."/>
            <person name="Lee S.K."/>
        </authorList>
    </citation>
    <scope>NUCLEOTIDE SEQUENCE [LARGE SCALE GENOMIC DNA]</scope>
    <source>
        <tissue evidence="1">Muscle</tissue>
    </source>
</reference>
<evidence type="ECO:0000313" key="1">
    <source>
        <dbReference type="EMBL" id="TNN89080.1"/>
    </source>
</evidence>
<evidence type="ECO:0000313" key="2">
    <source>
        <dbReference type="Proteomes" id="UP000314294"/>
    </source>
</evidence>
<proteinExistence type="predicted"/>
<name>A0A4Z2JFX9_9TELE</name>
<dbReference type="EMBL" id="SRLO01000002">
    <property type="protein sequence ID" value="TNN89080.1"/>
    <property type="molecule type" value="Genomic_DNA"/>
</dbReference>
<protein>
    <submittedName>
        <fullName evidence="1">Uncharacterized protein</fullName>
    </submittedName>
</protein>
<dbReference type="AlphaFoldDB" id="A0A4Z2JFX9"/>
<comment type="caution">
    <text evidence="1">The sequence shown here is derived from an EMBL/GenBank/DDBJ whole genome shotgun (WGS) entry which is preliminary data.</text>
</comment>